<evidence type="ECO:0000256" key="16">
    <source>
        <dbReference type="PIRSR" id="PIRSR007828-1"/>
    </source>
</evidence>
<evidence type="ECO:0000256" key="10">
    <source>
        <dbReference type="ARBA" id="ARBA00022801"/>
    </source>
</evidence>
<comment type="subcellular location">
    <subcellularLocation>
        <location evidence="2">Cytoplasm</location>
    </subcellularLocation>
</comment>
<feature type="active site" evidence="16">
    <location>
        <position position="469"/>
    </location>
</feature>
<protein>
    <recommendedName>
        <fullName evidence="5 15">Dipeptidyl peptidase 3</fullName>
        <ecNumber evidence="4 15">3.4.14.4</ecNumber>
    </recommendedName>
    <alternativeName>
        <fullName evidence="13 15">Dipeptidyl aminopeptidase III</fullName>
    </alternativeName>
    <alternativeName>
        <fullName evidence="14 15">Dipeptidyl peptidase III</fullName>
    </alternativeName>
</protein>
<keyword evidence="6 15" id="KW-0031">Aminopeptidase</keyword>
<keyword evidence="10 15" id="KW-0378">Hydrolase</keyword>
<dbReference type="AlphaFoldDB" id="A0AAI8VCC5"/>
<comment type="similarity">
    <text evidence="3 15">Belongs to the peptidase M49 family.</text>
</comment>
<organism evidence="18 19">
    <name type="scientific">Anthostomella pinea</name>
    <dbReference type="NCBI Taxonomy" id="933095"/>
    <lineage>
        <taxon>Eukaryota</taxon>
        <taxon>Fungi</taxon>
        <taxon>Dikarya</taxon>
        <taxon>Ascomycota</taxon>
        <taxon>Pezizomycotina</taxon>
        <taxon>Sordariomycetes</taxon>
        <taxon>Xylariomycetidae</taxon>
        <taxon>Xylariales</taxon>
        <taxon>Xylariaceae</taxon>
        <taxon>Anthostomella</taxon>
    </lineage>
</organism>
<feature type="binding site" evidence="17">
    <location>
        <position position="527"/>
    </location>
    <ligand>
        <name>Zn(2+)</name>
        <dbReference type="ChEBI" id="CHEBI:29105"/>
        <note>catalytic</note>
    </ligand>
</feature>
<feature type="binding site" evidence="17">
    <location>
        <position position="473"/>
    </location>
    <ligand>
        <name>Zn(2+)</name>
        <dbReference type="ChEBI" id="CHEBI:29105"/>
        <note>catalytic</note>
    </ligand>
</feature>
<dbReference type="EMBL" id="CAUWAG010000003">
    <property type="protein sequence ID" value="CAJ2501791.1"/>
    <property type="molecule type" value="Genomic_DNA"/>
</dbReference>
<evidence type="ECO:0000256" key="6">
    <source>
        <dbReference type="ARBA" id="ARBA00022438"/>
    </source>
</evidence>
<evidence type="ECO:0000256" key="4">
    <source>
        <dbReference type="ARBA" id="ARBA00012063"/>
    </source>
</evidence>
<evidence type="ECO:0000256" key="13">
    <source>
        <dbReference type="ARBA" id="ARBA00031288"/>
    </source>
</evidence>
<dbReference type="FunFam" id="3.30.540.30:FF:000001">
    <property type="entry name" value="Dipeptidyl peptidase 3"/>
    <property type="match status" value="1"/>
</dbReference>
<dbReference type="FunFam" id="3.30.540.30:FF:000002">
    <property type="entry name" value="Dipeptidyl peptidase 3"/>
    <property type="match status" value="1"/>
</dbReference>
<dbReference type="EC" id="3.4.14.4" evidence="4 15"/>
<dbReference type="Proteomes" id="UP001295740">
    <property type="component" value="Unassembled WGS sequence"/>
</dbReference>
<reference evidence="18" key="1">
    <citation type="submission" date="2023-10" db="EMBL/GenBank/DDBJ databases">
        <authorList>
            <person name="Hackl T."/>
        </authorList>
    </citation>
    <scope>NUCLEOTIDE SEQUENCE</scope>
</reference>
<comment type="catalytic activity">
    <reaction evidence="1 15">
        <text>Release of an N-terminal dipeptide from a peptide comprising four or more residues, with broad specificity. Also acts on dipeptidyl 2-naphthylamides.</text>
        <dbReference type="EC" id="3.4.14.4"/>
    </reaction>
</comment>
<name>A0AAI8VCC5_9PEZI</name>
<dbReference type="PANTHER" id="PTHR23422">
    <property type="entry name" value="DIPEPTIDYL PEPTIDASE III-RELATED"/>
    <property type="match status" value="1"/>
</dbReference>
<accession>A0AAI8VCC5</accession>
<dbReference type="GO" id="GO:0005737">
    <property type="term" value="C:cytoplasm"/>
    <property type="evidence" value="ECO:0007669"/>
    <property type="project" value="UniProtKB-SubCell"/>
</dbReference>
<dbReference type="Gene3D" id="3.30.540.30">
    <property type="match status" value="2"/>
</dbReference>
<evidence type="ECO:0000256" key="9">
    <source>
        <dbReference type="ARBA" id="ARBA00022723"/>
    </source>
</evidence>
<evidence type="ECO:0000256" key="8">
    <source>
        <dbReference type="ARBA" id="ARBA00022670"/>
    </source>
</evidence>
<sequence length="728" mass="80684">MDAQDLKHYLADAPPSVVRLEIEKHFDALNDKQKRYAHFISRYVDSYPSMSPDSHQLLTGTSRAAFEGSRVVARQISPESEPTFDFILALHKSCAGDWKALQAKTGISDDELDHFFNYAAQFLGNNGNYKSFGDAKFIPRCKESAFAALAGTSPEAQKFYKATSGSIFSADQPSLMHLGYPEEGHLTTYYPNSPDITQGEIEAVSAWMGEKGLLPENTRLVKSKGDVFEILIASAKQTVPSAGGDIGTETEFKVDDGVLAGKTIKLVYGDYAKEMAAITANVKKAAENGDNENQQKMYNAYAKSFESGSLLDFKDSQRFWIRDKGPMVESNIGFIETYRDPAGIRGEWEGFAAVVNMERTKAFGALVDAAPSLIPLLPWEKDFEKDKFLSPDFTSLEVLTFAGSGIPAGINIPNYDDIRQTEGFKNVSLGNVLSAKAPNETIPFMAEKDLPIYQKYRDAAFEVQVGLHELTGHGCGKLLQETAPGEFNFDKENPPISLVTGKPVTTWYKPGQTWGGLFGSLAGAYEECRAELVAMYLSCEFSVLKIFGFGDGSFDLNSEAGDVLYASYLSMARAGLVSLEMWDPKSRKWGQPHSQARFSILQCFLQAGDDFCKLEYHGDDLKDAVISLDRSKIPTVGRKAVGEYLQKLHIYKSTADVETGTKFFGDMTNVDPEFWGKKVRDEVLRNKQPRKVFVQANTFLDEATGKVELKHYEATPEGMIQSWAEREV</sequence>
<evidence type="ECO:0000256" key="2">
    <source>
        <dbReference type="ARBA" id="ARBA00004496"/>
    </source>
</evidence>
<evidence type="ECO:0000313" key="18">
    <source>
        <dbReference type="EMBL" id="CAJ2501791.1"/>
    </source>
</evidence>
<keyword evidence="11 15" id="KW-0862">Zinc</keyword>
<evidence type="ECO:0000256" key="15">
    <source>
        <dbReference type="PIRNR" id="PIRNR007828"/>
    </source>
</evidence>
<dbReference type="GO" id="GO:0004177">
    <property type="term" value="F:aminopeptidase activity"/>
    <property type="evidence" value="ECO:0007669"/>
    <property type="project" value="UniProtKB-KW"/>
</dbReference>
<evidence type="ECO:0000256" key="3">
    <source>
        <dbReference type="ARBA" id="ARBA00010200"/>
    </source>
</evidence>
<keyword evidence="7 15" id="KW-0963">Cytoplasm</keyword>
<dbReference type="PIRSF" id="PIRSF007828">
    <property type="entry name" value="Dipeptidyl-peptidase_III"/>
    <property type="match status" value="1"/>
</dbReference>
<evidence type="ECO:0000256" key="17">
    <source>
        <dbReference type="PIRSR" id="PIRSR007828-2"/>
    </source>
</evidence>
<evidence type="ECO:0000256" key="11">
    <source>
        <dbReference type="ARBA" id="ARBA00022833"/>
    </source>
</evidence>
<keyword evidence="19" id="KW-1185">Reference proteome</keyword>
<evidence type="ECO:0000313" key="19">
    <source>
        <dbReference type="Proteomes" id="UP001295740"/>
    </source>
</evidence>
<dbReference type="GO" id="GO:0046872">
    <property type="term" value="F:metal ion binding"/>
    <property type="evidence" value="ECO:0007669"/>
    <property type="project" value="UniProtKB-KW"/>
</dbReference>
<keyword evidence="12 15" id="KW-0482">Metalloprotease</keyword>
<dbReference type="PANTHER" id="PTHR23422:SF11">
    <property type="entry name" value="DIPEPTIDYL PEPTIDASE 3"/>
    <property type="match status" value="1"/>
</dbReference>
<dbReference type="Pfam" id="PF03571">
    <property type="entry name" value="Peptidase_M49"/>
    <property type="match status" value="1"/>
</dbReference>
<evidence type="ECO:0000256" key="14">
    <source>
        <dbReference type="ARBA" id="ARBA00032119"/>
    </source>
</evidence>
<evidence type="ECO:0000256" key="7">
    <source>
        <dbReference type="ARBA" id="ARBA00022490"/>
    </source>
</evidence>
<dbReference type="GO" id="GO:0006508">
    <property type="term" value="P:proteolysis"/>
    <property type="evidence" value="ECO:0007669"/>
    <property type="project" value="UniProtKB-KW"/>
</dbReference>
<feature type="binding site" evidence="17">
    <location>
        <position position="468"/>
    </location>
    <ligand>
        <name>Zn(2+)</name>
        <dbReference type="ChEBI" id="CHEBI:29105"/>
        <note>catalytic</note>
    </ligand>
</feature>
<comment type="cofactor">
    <cofactor evidence="15 17">
        <name>Zn(2+)</name>
        <dbReference type="ChEBI" id="CHEBI:29105"/>
    </cofactor>
    <text evidence="15 17">Binds 1 zinc ion per subunit.</text>
</comment>
<dbReference type="InterPro" id="IPR005317">
    <property type="entry name" value="Dipeptidyl-peptase3"/>
</dbReference>
<evidence type="ECO:0000256" key="12">
    <source>
        <dbReference type="ARBA" id="ARBA00023049"/>
    </source>
</evidence>
<evidence type="ECO:0000256" key="5">
    <source>
        <dbReference type="ARBA" id="ARBA00014713"/>
    </source>
</evidence>
<gene>
    <name evidence="18" type="ORF">KHLLAP_LOCUS2259</name>
</gene>
<evidence type="ECO:0000256" key="1">
    <source>
        <dbReference type="ARBA" id="ARBA00001336"/>
    </source>
</evidence>
<keyword evidence="9 15" id="KW-0479">Metal-binding</keyword>
<comment type="caution">
    <text evidence="18">The sequence shown here is derived from an EMBL/GenBank/DDBJ whole genome shotgun (WGS) entry which is preliminary data.</text>
</comment>
<dbReference type="InterPro" id="IPR039461">
    <property type="entry name" value="Peptidase_M49"/>
</dbReference>
<dbReference type="GO" id="GO:0008239">
    <property type="term" value="F:dipeptidyl-peptidase activity"/>
    <property type="evidence" value="ECO:0007669"/>
    <property type="project" value="UniProtKB-UniRule"/>
</dbReference>
<dbReference type="GO" id="GO:0008235">
    <property type="term" value="F:metalloexopeptidase activity"/>
    <property type="evidence" value="ECO:0007669"/>
    <property type="project" value="InterPro"/>
</dbReference>
<proteinExistence type="inferred from homology"/>
<keyword evidence="8 15" id="KW-0645">Protease</keyword>